<dbReference type="SUPFAM" id="SSF141734">
    <property type="entry name" value="HisI-like"/>
    <property type="match status" value="1"/>
</dbReference>
<dbReference type="GO" id="GO:0004635">
    <property type="term" value="F:phosphoribosyl-AMP cyclohydrolase activity"/>
    <property type="evidence" value="ECO:0007669"/>
    <property type="project" value="UniProtKB-EC"/>
</dbReference>
<evidence type="ECO:0000256" key="4">
    <source>
        <dbReference type="ARBA" id="ARBA00005204"/>
    </source>
</evidence>
<dbReference type="Gene3D" id="3.10.20.810">
    <property type="entry name" value="Phosphoribosyl-AMP cyclohydrolase"/>
    <property type="match status" value="1"/>
</dbReference>
<evidence type="ECO:0000256" key="3">
    <source>
        <dbReference type="ARBA" id="ARBA00005169"/>
    </source>
</evidence>
<dbReference type="EMBL" id="MFEK01000010">
    <property type="protein sequence ID" value="OGE79007.1"/>
    <property type="molecule type" value="Genomic_DNA"/>
</dbReference>
<comment type="pathway">
    <text evidence="3">Amino-acid biosynthesis; L-histidine biosynthesis; L-histidine from 5-phospho-alpha-D-ribose 1-diphosphate: step 3/9.</text>
</comment>
<evidence type="ECO:0000256" key="12">
    <source>
        <dbReference type="ARBA" id="ARBA00023102"/>
    </source>
</evidence>
<evidence type="ECO:0000256" key="5">
    <source>
        <dbReference type="ARBA" id="ARBA00007731"/>
    </source>
</evidence>
<evidence type="ECO:0000256" key="6">
    <source>
        <dbReference type="ARBA" id="ARBA00008299"/>
    </source>
</evidence>
<name>A0A1F5NMT6_9BACT</name>
<dbReference type="GO" id="GO:0000105">
    <property type="term" value="P:L-histidine biosynthetic process"/>
    <property type="evidence" value="ECO:0007669"/>
    <property type="project" value="UniProtKB-UniPathway"/>
</dbReference>
<feature type="domain" description="Phosphoribosyl-AMP cyclohydrolase" evidence="13">
    <location>
        <begin position="30"/>
        <end position="103"/>
    </location>
</feature>
<organism evidence="14 15">
    <name type="scientific">Candidatus Doudnabacteria bacterium RIFCSPHIGHO2_01_FULL_46_14</name>
    <dbReference type="NCBI Taxonomy" id="1817824"/>
    <lineage>
        <taxon>Bacteria</taxon>
        <taxon>Candidatus Doudnaibacteriota</taxon>
    </lineage>
</organism>
<dbReference type="STRING" id="1817824.A2751_00920"/>
<dbReference type="EC" id="3.6.1.31" evidence="7"/>
<evidence type="ECO:0000256" key="8">
    <source>
        <dbReference type="ARBA" id="ARBA00012721"/>
    </source>
</evidence>
<proteinExistence type="inferred from homology"/>
<evidence type="ECO:0000313" key="15">
    <source>
        <dbReference type="Proteomes" id="UP000176864"/>
    </source>
</evidence>
<evidence type="ECO:0000256" key="7">
    <source>
        <dbReference type="ARBA" id="ARBA00012414"/>
    </source>
</evidence>
<evidence type="ECO:0000256" key="2">
    <source>
        <dbReference type="ARBA" id="ARBA00001460"/>
    </source>
</evidence>
<dbReference type="Pfam" id="PF01502">
    <property type="entry name" value="PRA-CH"/>
    <property type="match status" value="1"/>
</dbReference>
<dbReference type="UniPathway" id="UPA00031">
    <property type="reaction ID" value="UER00008"/>
</dbReference>
<evidence type="ECO:0000256" key="10">
    <source>
        <dbReference type="ARBA" id="ARBA00022605"/>
    </source>
</evidence>
<comment type="pathway">
    <text evidence="4">Amino-acid biosynthesis; L-histidine biosynthesis; L-histidine from 5-phospho-alpha-D-ribose 1-diphosphate: step 2/9.</text>
</comment>
<reference evidence="14 15" key="1">
    <citation type="journal article" date="2016" name="Nat. Commun.">
        <title>Thousands of microbial genomes shed light on interconnected biogeochemical processes in an aquifer system.</title>
        <authorList>
            <person name="Anantharaman K."/>
            <person name="Brown C.T."/>
            <person name="Hug L.A."/>
            <person name="Sharon I."/>
            <person name="Castelle C.J."/>
            <person name="Probst A.J."/>
            <person name="Thomas B.C."/>
            <person name="Singh A."/>
            <person name="Wilkins M.J."/>
            <person name="Karaoz U."/>
            <person name="Brodie E.L."/>
            <person name="Williams K.H."/>
            <person name="Hubbard S.S."/>
            <person name="Banfield J.F."/>
        </authorList>
    </citation>
    <scope>NUCLEOTIDE SEQUENCE [LARGE SCALE GENOMIC DNA]</scope>
</reference>
<keyword evidence="12" id="KW-0368">Histidine biosynthesis</keyword>
<evidence type="ECO:0000313" key="14">
    <source>
        <dbReference type="EMBL" id="OGE79007.1"/>
    </source>
</evidence>
<comment type="similarity">
    <text evidence="5">In the C-terminal section; belongs to the PRA-PH family.</text>
</comment>
<comment type="catalytic activity">
    <reaction evidence="2">
        <text>1-(5-phospho-beta-D-ribosyl)-ATP + H2O = 1-(5-phospho-beta-D-ribosyl)-5'-AMP + diphosphate + H(+)</text>
        <dbReference type="Rhea" id="RHEA:22828"/>
        <dbReference type="ChEBI" id="CHEBI:15377"/>
        <dbReference type="ChEBI" id="CHEBI:15378"/>
        <dbReference type="ChEBI" id="CHEBI:33019"/>
        <dbReference type="ChEBI" id="CHEBI:59457"/>
        <dbReference type="ChEBI" id="CHEBI:73183"/>
        <dbReference type="EC" id="3.6.1.31"/>
    </reaction>
</comment>
<gene>
    <name evidence="14" type="ORF">A2751_00920</name>
</gene>
<dbReference type="PANTHER" id="PTHR42945:SF1">
    <property type="entry name" value="HISTIDINE BIOSYNTHESIS BIFUNCTIONAL PROTEIN HIS7"/>
    <property type="match status" value="1"/>
</dbReference>
<protein>
    <recommendedName>
        <fullName evidence="9">Histidine biosynthesis bifunctional protein HisIE</fullName>
        <ecNumber evidence="8">3.5.4.19</ecNumber>
        <ecNumber evidence="7">3.6.1.31</ecNumber>
    </recommendedName>
</protein>
<dbReference type="AlphaFoldDB" id="A0A1F5NMT6"/>
<dbReference type="InterPro" id="IPR038019">
    <property type="entry name" value="PRib_AMP_CycHydrolase_sf"/>
</dbReference>
<evidence type="ECO:0000256" key="9">
    <source>
        <dbReference type="ARBA" id="ARBA00017720"/>
    </source>
</evidence>
<evidence type="ECO:0000259" key="13">
    <source>
        <dbReference type="Pfam" id="PF01502"/>
    </source>
</evidence>
<sequence>MNPEPNFAKYPDRLVPVIIQDSNTLQVLTLAYTNEEAFVITKHTGGVCLWSRSRNELWIKGATSGHTQKVVSMTLDCDSDALLYLVQPAGPACHVPGQNSCFFNEVKVG</sequence>
<dbReference type="Proteomes" id="UP000176864">
    <property type="component" value="Unassembled WGS sequence"/>
</dbReference>
<dbReference type="GO" id="GO:0004636">
    <property type="term" value="F:phosphoribosyl-ATP diphosphatase activity"/>
    <property type="evidence" value="ECO:0007669"/>
    <property type="project" value="UniProtKB-EC"/>
</dbReference>
<dbReference type="InterPro" id="IPR002496">
    <property type="entry name" value="PRib_AMP_CycHydrolase_dom"/>
</dbReference>
<dbReference type="FunFam" id="3.10.20.810:FF:000001">
    <property type="entry name" value="Histidine biosynthesis bifunctional protein HisIE"/>
    <property type="match status" value="1"/>
</dbReference>
<dbReference type="EC" id="3.5.4.19" evidence="8"/>
<evidence type="ECO:0000256" key="11">
    <source>
        <dbReference type="ARBA" id="ARBA00022801"/>
    </source>
</evidence>
<keyword evidence="11 14" id="KW-0378">Hydrolase</keyword>
<comment type="catalytic activity">
    <reaction evidence="1">
        <text>1-(5-phospho-beta-D-ribosyl)-5'-AMP + H2O = 1-(5-phospho-beta-D-ribosyl)-5-[(5-phospho-beta-D-ribosylamino)methylideneamino]imidazole-4-carboxamide</text>
        <dbReference type="Rhea" id="RHEA:20049"/>
        <dbReference type="ChEBI" id="CHEBI:15377"/>
        <dbReference type="ChEBI" id="CHEBI:58435"/>
        <dbReference type="ChEBI" id="CHEBI:59457"/>
        <dbReference type="EC" id="3.5.4.19"/>
    </reaction>
</comment>
<keyword evidence="10" id="KW-0028">Amino-acid biosynthesis</keyword>
<evidence type="ECO:0000256" key="1">
    <source>
        <dbReference type="ARBA" id="ARBA00000024"/>
    </source>
</evidence>
<comment type="caution">
    <text evidence="14">The sequence shown here is derived from an EMBL/GenBank/DDBJ whole genome shotgun (WGS) entry which is preliminary data.</text>
</comment>
<comment type="similarity">
    <text evidence="6">In the N-terminal section; belongs to the PRA-CH family.</text>
</comment>
<accession>A0A1F5NMT6</accession>
<dbReference type="PANTHER" id="PTHR42945">
    <property type="entry name" value="HISTIDINE BIOSYNTHESIS BIFUNCTIONAL PROTEIN"/>
    <property type="match status" value="1"/>
</dbReference>